<reference evidence="1" key="2">
    <citation type="journal article" date="2021" name="PeerJ">
        <title>Extensive microbial diversity within the chicken gut microbiome revealed by metagenomics and culture.</title>
        <authorList>
            <person name="Gilroy R."/>
            <person name="Ravi A."/>
            <person name="Getino M."/>
            <person name="Pursley I."/>
            <person name="Horton D.L."/>
            <person name="Alikhan N.F."/>
            <person name="Baker D."/>
            <person name="Gharbi K."/>
            <person name="Hall N."/>
            <person name="Watson M."/>
            <person name="Adriaenssens E.M."/>
            <person name="Foster-Nyarko E."/>
            <person name="Jarju S."/>
            <person name="Secka A."/>
            <person name="Antonio M."/>
            <person name="Oren A."/>
            <person name="Chaudhuri R.R."/>
            <person name="La Ragione R."/>
            <person name="Hildebrand F."/>
            <person name="Pallen M.J."/>
        </authorList>
    </citation>
    <scope>NUCLEOTIDE SEQUENCE</scope>
    <source>
        <strain evidence="1">CHK165-10780</strain>
    </source>
</reference>
<gene>
    <name evidence="1" type="ORF">IAC85_04615</name>
</gene>
<evidence type="ECO:0000313" key="2">
    <source>
        <dbReference type="Proteomes" id="UP000886725"/>
    </source>
</evidence>
<name>A0A9D0Z011_9FIRM</name>
<dbReference type="Proteomes" id="UP000886725">
    <property type="component" value="Unassembled WGS sequence"/>
</dbReference>
<reference evidence="1" key="1">
    <citation type="submission" date="2020-10" db="EMBL/GenBank/DDBJ databases">
        <authorList>
            <person name="Gilroy R."/>
        </authorList>
    </citation>
    <scope>NUCLEOTIDE SEQUENCE</scope>
    <source>
        <strain evidence="1">CHK165-10780</strain>
    </source>
</reference>
<sequence>MSDTEIYKNLRISGSKRIEFIRSLSGKDLDRAYEINKEMFQAAMDGLIGDVDKKYRYGEDNQIPSNDVPVAEFMHRMNDMNLDFVVSDTPKPEEKKSSAVVEVYPQTEEVEYHLEPAKVSNIDTPQMEDSRMNEDGVLFRVTDVTPSDDALNKLRNDAKMIGANAGLKPMPKIGIEIK</sequence>
<organism evidence="1 2">
    <name type="scientific">Candidatus Faecenecus gallistercoris</name>
    <dbReference type="NCBI Taxonomy" id="2840793"/>
    <lineage>
        <taxon>Bacteria</taxon>
        <taxon>Bacillati</taxon>
        <taxon>Bacillota</taxon>
        <taxon>Bacillota incertae sedis</taxon>
        <taxon>Candidatus Faecenecus</taxon>
    </lineage>
</organism>
<evidence type="ECO:0000313" key="1">
    <source>
        <dbReference type="EMBL" id="HIQ65005.1"/>
    </source>
</evidence>
<comment type="caution">
    <text evidence="1">The sequence shown here is derived from an EMBL/GenBank/DDBJ whole genome shotgun (WGS) entry which is preliminary data.</text>
</comment>
<protein>
    <submittedName>
        <fullName evidence="1">Uncharacterized protein</fullName>
    </submittedName>
</protein>
<accession>A0A9D0Z011</accession>
<proteinExistence type="predicted"/>
<dbReference type="AlphaFoldDB" id="A0A9D0Z011"/>
<dbReference type="EMBL" id="DVFU01000092">
    <property type="protein sequence ID" value="HIQ65005.1"/>
    <property type="molecule type" value="Genomic_DNA"/>
</dbReference>